<dbReference type="PANTHER" id="PTHR10803">
    <property type="entry name" value="ARSENICAL PUMP-DRIVING ATPASE ARSENITE-TRANSLOCATING ATPASE"/>
    <property type="match status" value="1"/>
</dbReference>
<feature type="compositionally biased region" description="Polar residues" evidence="5">
    <location>
        <begin position="194"/>
        <end position="204"/>
    </location>
</feature>
<dbReference type="SUPFAM" id="SSF52540">
    <property type="entry name" value="P-loop containing nucleoside triphosphate hydrolases"/>
    <property type="match status" value="2"/>
</dbReference>
<evidence type="ECO:0000313" key="8">
    <source>
        <dbReference type="EMBL" id="KAK9903344.1"/>
    </source>
</evidence>
<evidence type="ECO:0000313" key="9">
    <source>
        <dbReference type="Proteomes" id="UP001491310"/>
    </source>
</evidence>
<dbReference type="PROSITE" id="PS00518">
    <property type="entry name" value="ZF_RING_1"/>
    <property type="match status" value="1"/>
</dbReference>
<feature type="compositionally biased region" description="Acidic residues" evidence="5">
    <location>
        <begin position="100"/>
        <end position="112"/>
    </location>
</feature>
<comment type="caution">
    <text evidence="8">The sequence shown here is derived from an EMBL/GenBank/DDBJ whole genome shotgun (WGS) entry which is preliminary data.</text>
</comment>
<dbReference type="PANTHER" id="PTHR10803:SF0">
    <property type="entry name" value="ATPASE GET3B"/>
    <property type="match status" value="1"/>
</dbReference>
<dbReference type="Gene3D" id="3.30.40.10">
    <property type="entry name" value="Zinc/RING finger domain, C3HC4 (zinc finger)"/>
    <property type="match status" value="1"/>
</dbReference>
<organism evidence="8 9">
    <name type="scientific">Coccomyxa subellipsoidea</name>
    <dbReference type="NCBI Taxonomy" id="248742"/>
    <lineage>
        <taxon>Eukaryota</taxon>
        <taxon>Viridiplantae</taxon>
        <taxon>Chlorophyta</taxon>
        <taxon>core chlorophytes</taxon>
        <taxon>Trebouxiophyceae</taxon>
        <taxon>Trebouxiophyceae incertae sedis</taxon>
        <taxon>Coccomyxaceae</taxon>
        <taxon>Coccomyxa</taxon>
    </lineage>
</organism>
<dbReference type="Gene3D" id="3.40.50.300">
    <property type="entry name" value="P-loop containing nucleotide triphosphate hydrolases"/>
    <property type="match status" value="2"/>
</dbReference>
<dbReference type="Pfam" id="PF13923">
    <property type="entry name" value="zf-C3HC4_2"/>
    <property type="match status" value="1"/>
</dbReference>
<dbReference type="InterPro" id="IPR036420">
    <property type="entry name" value="BRCT_dom_sf"/>
</dbReference>
<dbReference type="SMART" id="SM00292">
    <property type="entry name" value="BRCT"/>
    <property type="match status" value="1"/>
</dbReference>
<evidence type="ECO:0000256" key="1">
    <source>
        <dbReference type="ARBA" id="ARBA00022723"/>
    </source>
</evidence>
<name>A0ABR2YET2_9CHLO</name>
<dbReference type="PROSITE" id="PS50089">
    <property type="entry name" value="ZF_RING_2"/>
    <property type="match status" value="1"/>
</dbReference>
<dbReference type="SUPFAM" id="SSF57850">
    <property type="entry name" value="RING/U-box"/>
    <property type="match status" value="1"/>
</dbReference>
<evidence type="ECO:0000256" key="4">
    <source>
        <dbReference type="PROSITE-ProRule" id="PRU00175"/>
    </source>
</evidence>
<keyword evidence="2 4" id="KW-0863">Zinc-finger</keyword>
<dbReference type="NCBIfam" id="TIGR00345">
    <property type="entry name" value="GET3_arsA_TRC40"/>
    <property type="match status" value="2"/>
</dbReference>
<evidence type="ECO:0000256" key="2">
    <source>
        <dbReference type="ARBA" id="ARBA00022771"/>
    </source>
</evidence>
<dbReference type="InterPro" id="IPR017907">
    <property type="entry name" value="Znf_RING_CS"/>
</dbReference>
<protein>
    <submittedName>
        <fullName evidence="8">Uncharacterized protein</fullName>
    </submittedName>
</protein>
<evidence type="ECO:0000259" key="6">
    <source>
        <dbReference type="PROSITE" id="PS50089"/>
    </source>
</evidence>
<dbReference type="CDD" id="cd02035">
    <property type="entry name" value="ArsA"/>
    <property type="match status" value="2"/>
</dbReference>
<keyword evidence="9" id="KW-1185">Reference proteome</keyword>
<dbReference type="InterPro" id="IPR013083">
    <property type="entry name" value="Znf_RING/FYVE/PHD"/>
</dbReference>
<feature type="region of interest" description="Disordered" evidence="5">
    <location>
        <begin position="99"/>
        <end position="119"/>
    </location>
</feature>
<feature type="domain" description="RING-type" evidence="6">
    <location>
        <begin position="19"/>
        <end position="58"/>
    </location>
</feature>
<dbReference type="SMART" id="SM00184">
    <property type="entry name" value="RING"/>
    <property type="match status" value="1"/>
</dbReference>
<dbReference type="InterPro" id="IPR025723">
    <property type="entry name" value="ArsA/GET3_ATPase-like"/>
</dbReference>
<sequence length="1185" mass="126989">MSVGLTKEMLFPLGKELTCPVCLSLLKPPIARLQCCHYFCESCIRETLCARSECPICKKAAQRRDITLDARMDSLAQLYRQLEACTGQQVFCTQLPPPMQEEEDAAGDDATDVDDHQDQSAGIDTARQAEGDTDAGGSMNMIVAETHTAKPPPTSASGGGDSTAQHEVAPAGDVLMQSAPKRVAVARTPASAPPQKSSRTSQLKDAQPRRSLPAGSTISRLRSMSPALCSAHSSDGFPSGRTKSGASRLANTAGAVTEAGKKRTPCGDGDVVDKEPAARPGSGQQRSASVGRQHGGSAAESTPPAARWRGGRQNWVLLPSGLEAPQRKALHSFAAALGARMAATWQPGVTHVICHLDEHGCAKRTLKYMMGILHGAWIVSNSWVDACAAAGCPVAEDSHEVAGDCNGNQQGPILGRLQKNAKLLHGWEVYLAGAFSSKEEVTALLRAADVRSKCDVCHAWFWQHTKGPVSHKHLKAQKRSCGSASSPSWGQMDAQAVAARVASAQEASTSTPFQEMSAGRERKYVMVSGKGGVGKTSLAASLAVQFAADGHNTLVVSTDPAHSLSDSLAQDVSGGKPVPVEGTALPLWGLEIDPDRAKEDFRAFNARDDGKGTKEFMSGMGLGMLTEQLADLKLGELLDTPPPGLDEAVAIAKVVEFVRGEEYARFSRIVFDTAPTGHTLRLLTVPDFVEAALGKLIRLRKKLTAAGDAVRGIFGVANQDVAIQKLEALRDSVIMVRDLFRNEGQTEFVIATIPTMLGINESARLIKALRKERIPCSKIVVNQIVSESMGEAFVRLRLKDQAKSLAMIGEDAQLADLRQLRAPLVDYEVRGLPALTYFGGMVWRDAIDEYAEGKERRYFMLGGKGGVGKTSSAASLAVQLAAAGHSTLVVSTDPAHSLSDSLDQDVSGGRPVAVEGTDLPLWGMEIDVAAAAEEIRAIGKEGDGANQVDDFLSGLGLGAVADQLKDLRLSELLDTLPPGVDEAVAISKVVAFTKSPEYAHFSRIIFDTAPTGHTLRLLTLPDFLDASLGKIVRLRQKLVDMADSVKGLFGAKKQQDSSVEKMERLKARMEDARALFRNPDTTEFVIVTIPTVMAVAESGRLAKALRSESVPVKSILINQVLNQNATEQFMATRRREQQKALQKLREDPGLSELDIIEAPLFDLEVRGVPALQYFGGRVWDSPQEH</sequence>
<dbReference type="InterPro" id="IPR001357">
    <property type="entry name" value="BRCT_dom"/>
</dbReference>
<reference evidence="8 9" key="1">
    <citation type="journal article" date="2024" name="Nat. Commun.">
        <title>Phylogenomics reveals the evolutionary origins of lichenization in chlorophyte algae.</title>
        <authorList>
            <person name="Puginier C."/>
            <person name="Libourel C."/>
            <person name="Otte J."/>
            <person name="Skaloud P."/>
            <person name="Haon M."/>
            <person name="Grisel S."/>
            <person name="Petersen M."/>
            <person name="Berrin J.G."/>
            <person name="Delaux P.M."/>
            <person name="Dal Grande F."/>
            <person name="Keller J."/>
        </authorList>
    </citation>
    <scope>NUCLEOTIDE SEQUENCE [LARGE SCALE GENOMIC DNA]</scope>
    <source>
        <strain evidence="8 9">SAG 216-7</strain>
    </source>
</reference>
<accession>A0ABR2YET2</accession>
<evidence type="ECO:0000256" key="5">
    <source>
        <dbReference type="SAM" id="MobiDB-lite"/>
    </source>
</evidence>
<proteinExistence type="predicted"/>
<dbReference type="Pfam" id="PF02374">
    <property type="entry name" value="ArsA_ATPase"/>
    <property type="match status" value="2"/>
</dbReference>
<gene>
    <name evidence="8" type="ORF">WJX75_003396</name>
</gene>
<feature type="domain" description="BRCT" evidence="7">
    <location>
        <begin position="316"/>
        <end position="401"/>
    </location>
</feature>
<keyword evidence="3" id="KW-0862">Zinc</keyword>
<dbReference type="InterPro" id="IPR001841">
    <property type="entry name" value="Znf_RING"/>
</dbReference>
<evidence type="ECO:0000259" key="7">
    <source>
        <dbReference type="PROSITE" id="PS50172"/>
    </source>
</evidence>
<dbReference type="Proteomes" id="UP001491310">
    <property type="component" value="Unassembled WGS sequence"/>
</dbReference>
<evidence type="ECO:0000256" key="3">
    <source>
        <dbReference type="ARBA" id="ARBA00022833"/>
    </source>
</evidence>
<feature type="region of interest" description="Disordered" evidence="5">
    <location>
        <begin position="182"/>
        <end position="310"/>
    </location>
</feature>
<dbReference type="InterPro" id="IPR016300">
    <property type="entry name" value="ATPase_ArsA/GET3"/>
</dbReference>
<dbReference type="EMBL" id="JALJOT010000014">
    <property type="protein sequence ID" value="KAK9903344.1"/>
    <property type="molecule type" value="Genomic_DNA"/>
</dbReference>
<dbReference type="Pfam" id="PF00533">
    <property type="entry name" value="BRCT"/>
    <property type="match status" value="1"/>
</dbReference>
<dbReference type="Gene3D" id="3.40.50.10190">
    <property type="entry name" value="BRCT domain"/>
    <property type="match status" value="1"/>
</dbReference>
<keyword evidence="1" id="KW-0479">Metal-binding</keyword>
<dbReference type="PROSITE" id="PS50172">
    <property type="entry name" value="BRCT"/>
    <property type="match status" value="1"/>
</dbReference>
<dbReference type="InterPro" id="IPR027417">
    <property type="entry name" value="P-loop_NTPase"/>
</dbReference>
<dbReference type="SUPFAM" id="SSF52113">
    <property type="entry name" value="BRCT domain"/>
    <property type="match status" value="1"/>
</dbReference>
<dbReference type="CDD" id="cd17734">
    <property type="entry name" value="BRCT_Bard1_rpt1"/>
    <property type="match status" value="1"/>
</dbReference>